<feature type="region of interest" description="Disordered" evidence="1">
    <location>
        <begin position="1"/>
        <end position="21"/>
    </location>
</feature>
<sequence>MNARGYDEEWSAEERRGRPGGWPEEADRLLCEILLDFENMPRLHFRLEVLAEMGRSPHSLRINQYVDELTEPRAHVRKILRAIGSWRDPLAALGSLCAALDIEAGYDGAMPWLELTERALSVDTGLPAGILLRVIRLLRELTPPPGPEQLRRHLPDGVSGLALLPPRASLPEILRRLLDRRGPADPAPVLHFLHGLSTDPALAEQPVVPALQALLGRVGAGRATAGEALASRLIVQIRLDPETPEHLDRTRYLLRASYYRQPLTGGPFRRVDTLADTEPLAKDELVTEGSARLAGWTGLARAMQAGGGGPVRIEFLLPTSLLGHRAELWAPSRYGQRLGHHHPVVVRSLERYADPWVNREPWRERWRHMLAESMECDAVDRIEWPPLTPEQAAGLSGWLAGRPTLACMALDRPYDELAPRVRAAVFDAIMFGGIPAILWRRGAGDPAELVKALREHSPSSLVHLPEAVHQHRRLNRAEEERDGIALLWDDPDCVDPDQDAPFAGMA</sequence>
<keyword evidence="4" id="KW-1185">Reference proteome</keyword>
<dbReference type="OrthoDB" id="3866771at2"/>
<evidence type="ECO:0000256" key="1">
    <source>
        <dbReference type="SAM" id="MobiDB-lite"/>
    </source>
</evidence>
<dbReference type="RefSeq" id="WP_145794494.1">
    <property type="nucleotide sequence ID" value="NZ_BAAABR010000017.1"/>
</dbReference>
<dbReference type="EMBL" id="VIVR01000001">
    <property type="protein sequence ID" value="TWE20255.1"/>
    <property type="molecule type" value="Genomic_DNA"/>
</dbReference>
<comment type="caution">
    <text evidence="3">The sequence shown here is derived from an EMBL/GenBank/DDBJ whole genome shotgun (WGS) entry which is preliminary data.</text>
</comment>
<evidence type="ECO:0000313" key="3">
    <source>
        <dbReference type="EMBL" id="TWE20255.1"/>
    </source>
</evidence>
<evidence type="ECO:0000259" key="2">
    <source>
        <dbReference type="Pfam" id="PF20028"/>
    </source>
</evidence>
<dbReference type="Proteomes" id="UP000318416">
    <property type="component" value="Unassembled WGS sequence"/>
</dbReference>
<organism evidence="3 4">
    <name type="scientific">Kitasatospora atroaurantiaca</name>
    <dbReference type="NCBI Taxonomy" id="285545"/>
    <lineage>
        <taxon>Bacteria</taxon>
        <taxon>Bacillati</taxon>
        <taxon>Actinomycetota</taxon>
        <taxon>Actinomycetes</taxon>
        <taxon>Kitasatosporales</taxon>
        <taxon>Streptomycetaceae</taxon>
        <taxon>Kitasatospora</taxon>
    </lineage>
</organism>
<proteinExistence type="predicted"/>
<dbReference type="AlphaFoldDB" id="A0A561EXB0"/>
<dbReference type="Pfam" id="PF20028">
    <property type="entry name" value="VMAP-C"/>
    <property type="match status" value="1"/>
</dbReference>
<gene>
    <name evidence="3" type="ORF">FB465_5402</name>
</gene>
<reference evidence="3 4" key="1">
    <citation type="submission" date="2019-06" db="EMBL/GenBank/DDBJ databases">
        <title>Sequencing the genomes of 1000 actinobacteria strains.</title>
        <authorList>
            <person name="Klenk H.-P."/>
        </authorList>
    </citation>
    <scope>NUCLEOTIDE SEQUENCE [LARGE SCALE GENOMIC DNA]</scope>
    <source>
        <strain evidence="3 4">DSM 41649</strain>
    </source>
</reference>
<name>A0A561EXB0_9ACTN</name>
<protein>
    <recommendedName>
        <fullName evidence="2">vWA-MoxR associated protein C-terminal domain-containing protein</fullName>
    </recommendedName>
</protein>
<evidence type="ECO:0000313" key="4">
    <source>
        <dbReference type="Proteomes" id="UP000318416"/>
    </source>
</evidence>
<accession>A0A561EXB0</accession>
<feature type="domain" description="vWA-MoxR associated protein C-terminal" evidence="2">
    <location>
        <begin position="251"/>
        <end position="491"/>
    </location>
</feature>
<dbReference type="InterPro" id="IPR045450">
    <property type="entry name" value="VMAP_C"/>
</dbReference>